<evidence type="ECO:0000313" key="2">
    <source>
        <dbReference type="EMBL" id="OGG18365.1"/>
    </source>
</evidence>
<reference evidence="2 3" key="1">
    <citation type="journal article" date="2016" name="Nat. Commun.">
        <title>Thousands of microbial genomes shed light on interconnected biogeochemical processes in an aquifer system.</title>
        <authorList>
            <person name="Anantharaman K."/>
            <person name="Brown C.T."/>
            <person name="Hug L.A."/>
            <person name="Sharon I."/>
            <person name="Castelle C.J."/>
            <person name="Probst A.J."/>
            <person name="Thomas B.C."/>
            <person name="Singh A."/>
            <person name="Wilkins M.J."/>
            <person name="Karaoz U."/>
            <person name="Brodie E.L."/>
            <person name="Williams K.H."/>
            <person name="Hubbard S.S."/>
            <person name="Banfield J.F."/>
        </authorList>
    </citation>
    <scope>NUCLEOTIDE SEQUENCE [LARGE SCALE GENOMIC DNA]</scope>
</reference>
<name>A0A1F6A156_9BACT</name>
<evidence type="ECO:0000313" key="3">
    <source>
        <dbReference type="Proteomes" id="UP000176253"/>
    </source>
</evidence>
<proteinExistence type="predicted"/>
<evidence type="ECO:0000256" key="1">
    <source>
        <dbReference type="SAM" id="Phobius"/>
    </source>
</evidence>
<accession>A0A1F6A156</accession>
<sequence length="248" mass="28377">MKVNKPKKYFFSLISLFVVLVGIFSLFGPTEVYALSCRFPKNIFIGSYQQGTFIDGFVVRYRGTGNWCDTRPVVDDNKNNLPSVFSLVSQNLGHEISTGVYQLSTRCEDRWSEYCAEETTLERLTNNSAELDRYKSEWQQKEQDGLRSVTTQKWSVVAIIIAIVALVILWPWILTRIWPNLRKRVPSFLIIAILLQAPLVLILPGMFIWSHGLWQLTALISSGVLGFSILVEIIFLIVRKIKSRKVTV</sequence>
<feature type="transmembrane region" description="Helical" evidence="1">
    <location>
        <begin position="213"/>
        <end position="238"/>
    </location>
</feature>
<dbReference type="AlphaFoldDB" id="A0A1F6A156"/>
<keyword evidence="1" id="KW-0472">Membrane</keyword>
<keyword evidence="1" id="KW-1133">Transmembrane helix</keyword>
<feature type="transmembrane region" description="Helical" evidence="1">
    <location>
        <begin position="154"/>
        <end position="173"/>
    </location>
</feature>
<dbReference type="EMBL" id="MFJM01000017">
    <property type="protein sequence ID" value="OGG18365.1"/>
    <property type="molecule type" value="Genomic_DNA"/>
</dbReference>
<feature type="transmembrane region" description="Helical" evidence="1">
    <location>
        <begin position="185"/>
        <end position="207"/>
    </location>
</feature>
<comment type="caution">
    <text evidence="2">The sequence shown here is derived from an EMBL/GenBank/DDBJ whole genome shotgun (WGS) entry which is preliminary data.</text>
</comment>
<dbReference type="STRING" id="1798383.A3D78_03975"/>
<organism evidence="2 3">
    <name type="scientific">Candidatus Gottesmanbacteria bacterium RIFCSPHIGHO2_02_FULL_39_14</name>
    <dbReference type="NCBI Taxonomy" id="1798383"/>
    <lineage>
        <taxon>Bacteria</taxon>
        <taxon>Candidatus Gottesmaniibacteriota</taxon>
    </lineage>
</organism>
<keyword evidence="1" id="KW-0812">Transmembrane</keyword>
<protein>
    <submittedName>
        <fullName evidence="2">Uncharacterized protein</fullName>
    </submittedName>
</protein>
<gene>
    <name evidence="2" type="ORF">A3D78_03975</name>
</gene>
<dbReference type="Proteomes" id="UP000176253">
    <property type="component" value="Unassembled WGS sequence"/>
</dbReference>